<evidence type="ECO:0000313" key="8">
    <source>
        <dbReference type="Proteomes" id="UP000054266"/>
    </source>
</evidence>
<dbReference type="PROSITE" id="PS50048">
    <property type="entry name" value="ZN2_CY6_FUNGAL_2"/>
    <property type="match status" value="1"/>
</dbReference>
<protein>
    <recommendedName>
        <fullName evidence="6">Zn(2)-C6 fungal-type domain-containing protein</fullName>
    </recommendedName>
</protein>
<dbReference type="STRING" id="5601.A0A0D2F9V4"/>
<dbReference type="Gene3D" id="4.10.240.10">
    <property type="entry name" value="Zn(2)-C6 fungal-type DNA-binding domain"/>
    <property type="match status" value="1"/>
</dbReference>
<feature type="domain" description="Zn(2)-C6 fungal-type" evidence="6">
    <location>
        <begin position="22"/>
        <end position="54"/>
    </location>
</feature>
<dbReference type="HOGENOM" id="CLU_006329_1_4_1"/>
<keyword evidence="1" id="KW-0479">Metal-binding</keyword>
<name>A0A0D2F9V4_9EURO</name>
<dbReference type="InterPro" id="IPR036864">
    <property type="entry name" value="Zn2-C6_fun-type_DNA-bd_sf"/>
</dbReference>
<dbReference type="SUPFAM" id="SSF57701">
    <property type="entry name" value="Zn2/Cys6 DNA-binding domain"/>
    <property type="match status" value="1"/>
</dbReference>
<gene>
    <name evidence="7" type="ORF">PV04_09712</name>
</gene>
<evidence type="ECO:0000313" key="7">
    <source>
        <dbReference type="EMBL" id="KIW64803.1"/>
    </source>
</evidence>
<dbReference type="Pfam" id="PF04082">
    <property type="entry name" value="Fungal_trans"/>
    <property type="match status" value="1"/>
</dbReference>
<sequence length="735" mass="82506">MALTGSETIARLGGHSKRAPRACESCRARKVRCDVTRTKAPCTNCRLDSKACVLPASRRRHVGDRILGSSFLDGKQHNPQSPICDAIIDFGDTKPVSQHSRLDTASGPPGDALFDVFDLAESPLSFIDKTARVDSPGRDTVTNSRASHQASLLTPYPSPAQSILDYPHRHWMLPNYIAPIPRSISEEDLQYLNNKGAFDIPDTQSRDQLLRAYARWVHPFAPMLDLEQTLTAIFTNGENGTLSLLVFQSMLFAASAYVQSDYPQGNRKRLRKIFYERARLLHDFDAETDRLSICQAAILLSFWDGQPGSVRDSYHWIGVATLQATSIGLNLAPADSPVESRRQRTLSKTWWTLLVRDRLLAVAMRRPVQNKVYRFDVPMLHMLDFRPEPLVEVVRKTLHEKDLTVQHMETLVSLWMALAQLSEYIDKVLSLQYTCQRTSTIPGQAAAVVSLVPQMDASKSSEIMACGQELQNWYGYLPKEVQLIDMAVDRQHEMETIRVHRELLAGYYSMTLMTLYRPLLNLQSTARNEATLCRTSMKMVSQAASSITDIFRNLYADNLITRLPDTAIAVLEPAVATHLLYSMSPTPTVRESSIQKFYLCWRVLLQFKQTYHLADMAMSMLDAAAKRLKSPPDVKTLKKAALSQLMDEFASADEEAARSYMAVPFARVVGEQKAGRSDVGHDWTRLGRHQEDSSLPEEVSKGYDPSFGVDAGSALEPSPFDQLLCWDDLEGELLS</sequence>
<dbReference type="InterPro" id="IPR001138">
    <property type="entry name" value="Zn2Cys6_DnaBD"/>
</dbReference>
<dbReference type="EMBL" id="KN846961">
    <property type="protein sequence ID" value="KIW64803.1"/>
    <property type="molecule type" value="Genomic_DNA"/>
</dbReference>
<reference evidence="7 8" key="1">
    <citation type="submission" date="2015-01" db="EMBL/GenBank/DDBJ databases">
        <title>The Genome Sequence of Capronia semiimmersa CBS27337.</title>
        <authorList>
            <consortium name="The Broad Institute Genomics Platform"/>
            <person name="Cuomo C."/>
            <person name="de Hoog S."/>
            <person name="Gorbushina A."/>
            <person name="Stielow B."/>
            <person name="Teixiera M."/>
            <person name="Abouelleil A."/>
            <person name="Chapman S.B."/>
            <person name="Priest M."/>
            <person name="Young S.K."/>
            <person name="Wortman J."/>
            <person name="Nusbaum C."/>
            <person name="Birren B."/>
        </authorList>
    </citation>
    <scope>NUCLEOTIDE SEQUENCE [LARGE SCALE GENOMIC DNA]</scope>
    <source>
        <strain evidence="7 8">CBS 27337</strain>
    </source>
</reference>
<evidence type="ECO:0000259" key="6">
    <source>
        <dbReference type="PROSITE" id="PS50048"/>
    </source>
</evidence>
<proteinExistence type="predicted"/>
<dbReference type="Proteomes" id="UP000054266">
    <property type="component" value="Unassembled WGS sequence"/>
</dbReference>
<dbReference type="GO" id="GO:0008270">
    <property type="term" value="F:zinc ion binding"/>
    <property type="evidence" value="ECO:0007669"/>
    <property type="project" value="InterPro"/>
</dbReference>
<accession>A0A0D2F9V4</accession>
<dbReference type="Pfam" id="PF00172">
    <property type="entry name" value="Zn_clus"/>
    <property type="match status" value="1"/>
</dbReference>
<dbReference type="CDD" id="cd00067">
    <property type="entry name" value="GAL4"/>
    <property type="match status" value="1"/>
</dbReference>
<evidence type="ECO:0000256" key="2">
    <source>
        <dbReference type="ARBA" id="ARBA00023015"/>
    </source>
</evidence>
<dbReference type="GO" id="GO:0000981">
    <property type="term" value="F:DNA-binding transcription factor activity, RNA polymerase II-specific"/>
    <property type="evidence" value="ECO:0007669"/>
    <property type="project" value="InterPro"/>
</dbReference>
<keyword evidence="4" id="KW-0804">Transcription</keyword>
<keyword evidence="2" id="KW-0805">Transcription regulation</keyword>
<dbReference type="SMART" id="SM00066">
    <property type="entry name" value="GAL4"/>
    <property type="match status" value="1"/>
</dbReference>
<keyword evidence="8" id="KW-1185">Reference proteome</keyword>
<keyword evidence="5" id="KW-0539">Nucleus</keyword>
<evidence type="ECO:0000256" key="5">
    <source>
        <dbReference type="ARBA" id="ARBA00023242"/>
    </source>
</evidence>
<dbReference type="GO" id="GO:0003677">
    <property type="term" value="F:DNA binding"/>
    <property type="evidence" value="ECO:0007669"/>
    <property type="project" value="UniProtKB-KW"/>
</dbReference>
<organism evidence="7 8">
    <name type="scientific">Phialophora macrospora</name>
    <dbReference type="NCBI Taxonomy" id="1851006"/>
    <lineage>
        <taxon>Eukaryota</taxon>
        <taxon>Fungi</taxon>
        <taxon>Dikarya</taxon>
        <taxon>Ascomycota</taxon>
        <taxon>Pezizomycotina</taxon>
        <taxon>Eurotiomycetes</taxon>
        <taxon>Chaetothyriomycetidae</taxon>
        <taxon>Chaetothyriales</taxon>
        <taxon>Herpotrichiellaceae</taxon>
        <taxon>Phialophora</taxon>
    </lineage>
</organism>
<dbReference type="InterPro" id="IPR052761">
    <property type="entry name" value="Fungal_Detox/Toxin_TFs"/>
</dbReference>
<evidence type="ECO:0000256" key="3">
    <source>
        <dbReference type="ARBA" id="ARBA00023125"/>
    </source>
</evidence>
<evidence type="ECO:0000256" key="1">
    <source>
        <dbReference type="ARBA" id="ARBA00022723"/>
    </source>
</evidence>
<dbReference type="PROSITE" id="PS00463">
    <property type="entry name" value="ZN2_CY6_FUNGAL_1"/>
    <property type="match status" value="1"/>
</dbReference>
<dbReference type="InterPro" id="IPR007219">
    <property type="entry name" value="XnlR_reg_dom"/>
</dbReference>
<keyword evidence="3" id="KW-0238">DNA-binding</keyword>
<dbReference type="SMART" id="SM00906">
    <property type="entry name" value="Fungal_trans"/>
    <property type="match status" value="1"/>
</dbReference>
<dbReference type="GO" id="GO:0006351">
    <property type="term" value="P:DNA-templated transcription"/>
    <property type="evidence" value="ECO:0007669"/>
    <property type="project" value="InterPro"/>
</dbReference>
<dbReference type="CDD" id="cd12148">
    <property type="entry name" value="fungal_TF_MHR"/>
    <property type="match status" value="1"/>
</dbReference>
<dbReference type="PANTHER" id="PTHR47425:SF3">
    <property type="entry name" value="ZN(II)2CYS6 TRANSCRIPTION FACTOR (EUROFUNG)"/>
    <property type="match status" value="1"/>
</dbReference>
<evidence type="ECO:0000256" key="4">
    <source>
        <dbReference type="ARBA" id="ARBA00023163"/>
    </source>
</evidence>
<dbReference type="AlphaFoldDB" id="A0A0D2F9V4"/>
<dbReference type="PANTHER" id="PTHR47425">
    <property type="entry name" value="FARB-RELATED"/>
    <property type="match status" value="1"/>
</dbReference>